<dbReference type="OMA" id="ILECYYS"/>
<feature type="coiled-coil region" evidence="2">
    <location>
        <begin position="888"/>
        <end position="915"/>
    </location>
</feature>
<evidence type="ECO:0000256" key="3">
    <source>
        <dbReference type="SAM" id="MobiDB-lite"/>
    </source>
</evidence>
<feature type="compositionally biased region" description="Basic and acidic residues" evidence="3">
    <location>
        <begin position="22"/>
        <end position="34"/>
    </location>
</feature>
<dbReference type="PANTHER" id="PTHR34894:SF5">
    <property type="entry name" value="EF-HAND DOMAIN-CONTAINING PROTEIN"/>
    <property type="match status" value="1"/>
</dbReference>
<evidence type="ECO:0000313" key="5">
    <source>
        <dbReference type="Proteomes" id="UP000009168"/>
    </source>
</evidence>
<protein>
    <recommendedName>
        <fullName evidence="6">EF-hand domain-containing protein</fullName>
    </recommendedName>
</protein>
<dbReference type="InterPro" id="IPR018247">
    <property type="entry name" value="EF_Hand_1_Ca_BS"/>
</dbReference>
<gene>
    <name evidence="4" type="ORF">TTHERM_00030500</name>
</gene>
<dbReference type="GeneID" id="7828678"/>
<feature type="region of interest" description="Disordered" evidence="3">
    <location>
        <begin position="102"/>
        <end position="124"/>
    </location>
</feature>
<proteinExistence type="predicted"/>
<evidence type="ECO:0000313" key="4">
    <source>
        <dbReference type="EMBL" id="EAR86411.1"/>
    </source>
</evidence>
<dbReference type="InParanoid" id="Q22MS3"/>
<keyword evidence="1 2" id="KW-0175">Coiled coil</keyword>
<dbReference type="HOGENOM" id="CLU_250882_0_0_1"/>
<dbReference type="STRING" id="312017.Q22MS3"/>
<evidence type="ECO:0008006" key="6">
    <source>
        <dbReference type="Google" id="ProtNLM"/>
    </source>
</evidence>
<feature type="region of interest" description="Disordered" evidence="3">
    <location>
        <begin position="609"/>
        <end position="633"/>
    </location>
</feature>
<keyword evidence="5" id="KW-1185">Reference proteome</keyword>
<evidence type="ECO:0000256" key="1">
    <source>
        <dbReference type="ARBA" id="ARBA00023054"/>
    </source>
</evidence>
<organism evidence="4 5">
    <name type="scientific">Tetrahymena thermophila (strain SB210)</name>
    <dbReference type="NCBI Taxonomy" id="312017"/>
    <lineage>
        <taxon>Eukaryota</taxon>
        <taxon>Sar</taxon>
        <taxon>Alveolata</taxon>
        <taxon>Ciliophora</taxon>
        <taxon>Intramacronucleata</taxon>
        <taxon>Oligohymenophorea</taxon>
        <taxon>Hymenostomatida</taxon>
        <taxon>Tetrahymenina</taxon>
        <taxon>Tetrahymenidae</taxon>
        <taxon>Tetrahymena</taxon>
    </lineage>
</organism>
<dbReference type="Proteomes" id="UP000009168">
    <property type="component" value="Unassembled WGS sequence"/>
</dbReference>
<dbReference type="GO" id="GO:0005737">
    <property type="term" value="C:cytoplasm"/>
    <property type="evidence" value="ECO:0007669"/>
    <property type="project" value="UniProtKB-ARBA"/>
</dbReference>
<feature type="compositionally biased region" description="Polar residues" evidence="3">
    <location>
        <begin position="35"/>
        <end position="47"/>
    </location>
</feature>
<dbReference type="PANTHER" id="PTHR34894">
    <property type="entry name" value="SAM-DEPENDENT METHYLTRANSFERASE RSMI, CONSERVED SITE"/>
    <property type="match status" value="1"/>
</dbReference>
<sequence length="1459" mass="170244">MKKSIVDQSNTEEVVGSNTNKMSKDRLGKPKDQQVNHSKSNQDSQQQGKHKIKYETAQQQKEIIQRNMEKYKQIFDSKFLNEGDQQQKQNSQQIIYSGRSNPAISENQQPTLSMQNDTNNTGKKLQFRYNSQGNLSPTKRHEISIIQPSNAQNQQAYAQMTSNNDLSTSFIPKNIFEDILTNPIKDNSQQVTLNAFKSVKVSSTRLEPISGLYSQGENRLADEQLRQKAQNAQQLLSQQKKLQLKSIKSNHDISYFKDQKDYRYSGHIDPQTATNTYILKNPAVLFHSSQEQKKGNVYIQMYEHSHNKEKFDTDLISIQNKILMEEQRKSVSQQNIKSHNISNILSHTGAKIMDSNKTSMQNLTQNQLPFSVNNLDSKQILQKRMSADQNNINQQQQSQSQNNSIIQSGFSVSGGQKFRSNKDILLTKPTNRSEVVELENWLTEMIDKVQLNEYMNIKEVFDQIQIIYVACMKELIRQITIQCKDRGRLLQKVWDSYLDILQRGIDQTQNSKIGEEKEYLDEVTRIHKMYDQTIKLIETELEKKKKEVKDQSKQSEQLTDAIHYFRKKVKMYEIEIKKAQQMEEELRFELEAALSENLKLKLLQGDNKVHDDNHQNYHHSNHNQSKNSNQVSLSNTVGEEQFQQQNQDLEGIKSIQQINFENALSKKSSVTNLKVVEKKSKVSVVSHLINFNKRNMVEDEDDEKKKKDYLNSFKYSAQEKDAMSDDSDIFGKNEEKESRQNELEFFMEEEKKLADLKIPELELFDIVETGVQTDEIKISENEHINFLIKELSQNSIFADSSPELTKIYTNSYQIVKQSALDLSQKETILNALDHCKLQVVTYEKLAYVNGQLASKNTELQQQTLDLGIQLKEVEQNYQDKKRRWKKRALTYIEKIKSQEEQIQTLESTTEQMEQKLLKNIKQKQMVTAVIGQLLKKPTQIQDQDKLEVLDQHHVNQDQEENILSTEELNEQKNMTDSQFIGSLILEQQQELKNLQLPEQQGLQRILSQYLSKEVLEENGEPKSREELNKLLIKLGGRRETDMQFSRGKKNKGSIIESKKLASQTKQTKRIYSQNTNQATNILENILKKRNSIKSAVVPLASIQKFFTVVYQEILKNEQAFRIPLHVSCYDILIQKHGLKRVAEDKLARIMKSVYAYKDKNIKMEMVATFLGLNHKYDETDYYYFLLGLKYFQNINHNILNLNSEHGQIVTEKAIDFINIYFQDKLEKEGFNKLITDIKMTSLQKGIELELLIKKCLFYYSERKEKYKKHIEDIFYATDLDANDQIELYEFDLIFRFIEKDIYDINKVEEIFFDEADNINPSNGEKALSLNKFVNLCVQKNLFSQEKCQAFNQNFKEHGVATNFEQLKENASEYKKQIKNRFLKAGKFMSEIKQIIKTLFKLIAEPSPQRPNSLWVSYLLMEKESRSILIDFEANILLQNLLPVKIQMLDIIGRRFEEIL</sequence>
<dbReference type="RefSeq" id="XP_976947.1">
    <property type="nucleotide sequence ID" value="XM_971854.1"/>
</dbReference>
<feature type="compositionally biased region" description="Polar residues" evidence="3">
    <location>
        <begin position="1"/>
        <end position="21"/>
    </location>
</feature>
<reference evidence="5" key="1">
    <citation type="journal article" date="2006" name="PLoS Biol.">
        <title>Macronuclear genome sequence of the ciliate Tetrahymena thermophila, a model eukaryote.</title>
        <authorList>
            <person name="Eisen J.A."/>
            <person name="Coyne R.S."/>
            <person name="Wu M."/>
            <person name="Wu D."/>
            <person name="Thiagarajan M."/>
            <person name="Wortman J.R."/>
            <person name="Badger J.H."/>
            <person name="Ren Q."/>
            <person name="Amedeo P."/>
            <person name="Jones K.M."/>
            <person name="Tallon L.J."/>
            <person name="Delcher A.L."/>
            <person name="Salzberg S.L."/>
            <person name="Silva J.C."/>
            <person name="Haas B.J."/>
            <person name="Majoros W.H."/>
            <person name="Farzad M."/>
            <person name="Carlton J.M."/>
            <person name="Smith R.K. Jr."/>
            <person name="Garg J."/>
            <person name="Pearlman R.E."/>
            <person name="Karrer K.M."/>
            <person name="Sun L."/>
            <person name="Manning G."/>
            <person name="Elde N.C."/>
            <person name="Turkewitz A.P."/>
            <person name="Asai D.J."/>
            <person name="Wilkes D.E."/>
            <person name="Wang Y."/>
            <person name="Cai H."/>
            <person name="Collins K."/>
            <person name="Stewart B.A."/>
            <person name="Lee S.R."/>
            <person name="Wilamowska K."/>
            <person name="Weinberg Z."/>
            <person name="Ruzzo W.L."/>
            <person name="Wloga D."/>
            <person name="Gaertig J."/>
            <person name="Frankel J."/>
            <person name="Tsao C.-C."/>
            <person name="Gorovsky M.A."/>
            <person name="Keeling P.J."/>
            <person name="Waller R.F."/>
            <person name="Patron N.J."/>
            <person name="Cherry J.M."/>
            <person name="Stover N.A."/>
            <person name="Krieger C.J."/>
            <person name="del Toro C."/>
            <person name="Ryder H.F."/>
            <person name="Williamson S.C."/>
            <person name="Barbeau R.A."/>
            <person name="Hamilton E.P."/>
            <person name="Orias E."/>
        </authorList>
    </citation>
    <scope>NUCLEOTIDE SEQUENCE [LARGE SCALE GENOMIC DNA]</scope>
    <source>
        <strain evidence="5">SB210</strain>
    </source>
</reference>
<dbReference type="InterPro" id="IPR019347">
    <property type="entry name" value="Axonemal_dynein_light_chain"/>
</dbReference>
<accession>Q22MS3</accession>
<dbReference type="PROSITE" id="PS00018">
    <property type="entry name" value="EF_HAND_1"/>
    <property type="match status" value="1"/>
</dbReference>
<dbReference type="eggNOG" id="ENOG502R2NP">
    <property type="taxonomic scope" value="Eukaryota"/>
</dbReference>
<name>Q22MS3_TETTS</name>
<evidence type="ECO:0000256" key="2">
    <source>
        <dbReference type="SAM" id="Coils"/>
    </source>
</evidence>
<dbReference type="EMBL" id="GG662720">
    <property type="protein sequence ID" value="EAR86411.1"/>
    <property type="molecule type" value="Genomic_DNA"/>
</dbReference>
<dbReference type="Pfam" id="PF10211">
    <property type="entry name" value="Ax_dynein_light"/>
    <property type="match status" value="1"/>
</dbReference>
<feature type="coiled-coil region" evidence="2">
    <location>
        <begin position="527"/>
        <end position="596"/>
    </location>
</feature>
<dbReference type="KEGG" id="tet:TTHERM_00030500"/>
<dbReference type="OrthoDB" id="1927454at2759"/>
<feature type="region of interest" description="Disordered" evidence="3">
    <location>
        <begin position="1"/>
        <end position="60"/>
    </location>
</feature>